<dbReference type="SUPFAM" id="SSF47413">
    <property type="entry name" value="lambda repressor-like DNA-binding domains"/>
    <property type="match status" value="1"/>
</dbReference>
<dbReference type="EMBL" id="BOPH01000098">
    <property type="protein sequence ID" value="GIJ72293.1"/>
    <property type="molecule type" value="Genomic_DNA"/>
</dbReference>
<dbReference type="SUPFAM" id="SSF52540">
    <property type="entry name" value="P-loop containing nucleoside triphosphate hydrolases"/>
    <property type="match status" value="1"/>
</dbReference>
<reference evidence="2" key="1">
    <citation type="submission" date="2021-01" db="EMBL/GenBank/DDBJ databases">
        <title>Whole genome shotgun sequence of Virgisporangium ochraceum NBRC 16418.</title>
        <authorList>
            <person name="Komaki H."/>
            <person name="Tamura T."/>
        </authorList>
    </citation>
    <scope>NUCLEOTIDE SEQUENCE</scope>
    <source>
        <strain evidence="2">NBRC 16418</strain>
    </source>
</reference>
<dbReference type="PRINTS" id="PR00364">
    <property type="entry name" value="DISEASERSIST"/>
</dbReference>
<dbReference type="InterPro" id="IPR001387">
    <property type="entry name" value="Cro/C1-type_HTH"/>
</dbReference>
<dbReference type="Pfam" id="PF01381">
    <property type="entry name" value="HTH_3"/>
    <property type="match status" value="1"/>
</dbReference>
<accession>A0A8J4A1C4</accession>
<evidence type="ECO:0000313" key="2">
    <source>
        <dbReference type="EMBL" id="GIJ72293.1"/>
    </source>
</evidence>
<evidence type="ECO:0000313" key="3">
    <source>
        <dbReference type="Proteomes" id="UP000635606"/>
    </source>
</evidence>
<feature type="domain" description="HTH cro/C1-type" evidence="1">
    <location>
        <begin position="1"/>
        <end position="46"/>
    </location>
</feature>
<dbReference type="InterPro" id="IPR027417">
    <property type="entry name" value="P-loop_NTPase"/>
</dbReference>
<dbReference type="PANTHER" id="PTHR47691:SF3">
    <property type="entry name" value="HTH-TYPE TRANSCRIPTIONAL REGULATOR RV0890C-RELATED"/>
    <property type="match status" value="1"/>
</dbReference>
<dbReference type="Proteomes" id="UP000635606">
    <property type="component" value="Unassembled WGS sequence"/>
</dbReference>
<keyword evidence="3" id="KW-1185">Reference proteome</keyword>
<organism evidence="2 3">
    <name type="scientific">Virgisporangium ochraceum</name>
    <dbReference type="NCBI Taxonomy" id="65505"/>
    <lineage>
        <taxon>Bacteria</taxon>
        <taxon>Bacillati</taxon>
        <taxon>Actinomycetota</taxon>
        <taxon>Actinomycetes</taxon>
        <taxon>Micromonosporales</taxon>
        <taxon>Micromonosporaceae</taxon>
        <taxon>Virgisporangium</taxon>
    </lineage>
</organism>
<protein>
    <submittedName>
        <fullName evidence="2">XRE family transcriptional regulator</fullName>
    </submittedName>
</protein>
<dbReference type="SUPFAM" id="SSF48452">
    <property type="entry name" value="TPR-like"/>
    <property type="match status" value="2"/>
</dbReference>
<proteinExistence type="predicted"/>
<dbReference type="PROSITE" id="PS50943">
    <property type="entry name" value="HTH_CROC1"/>
    <property type="match status" value="1"/>
</dbReference>
<dbReference type="PANTHER" id="PTHR47691">
    <property type="entry name" value="REGULATOR-RELATED"/>
    <property type="match status" value="1"/>
</dbReference>
<dbReference type="InterPro" id="IPR011990">
    <property type="entry name" value="TPR-like_helical_dom_sf"/>
</dbReference>
<dbReference type="CDD" id="cd00093">
    <property type="entry name" value="HTH_XRE"/>
    <property type="match status" value="1"/>
</dbReference>
<dbReference type="GO" id="GO:0003677">
    <property type="term" value="F:DNA binding"/>
    <property type="evidence" value="ECO:0007669"/>
    <property type="project" value="InterPro"/>
</dbReference>
<comment type="caution">
    <text evidence="2">The sequence shown here is derived from an EMBL/GenBank/DDBJ whole genome shotgun (WGS) entry which is preliminary data.</text>
</comment>
<name>A0A8J4A1C4_9ACTN</name>
<dbReference type="Gene3D" id="1.25.40.10">
    <property type="entry name" value="Tetratricopeptide repeat domain"/>
    <property type="match status" value="1"/>
</dbReference>
<gene>
    <name evidence="2" type="ORF">Voc01_072100</name>
</gene>
<sequence length="819" mass="84827">MSQAELAGRSGISERAIRDLERGSSRPRQHSVRAIAGALRLAGPDLVVFLSAGRSGGGIAPVPAPVPALGAGMGLVGRRRELGALVDLVRGGRHRQITITGPGGIGKSRLATALVAALETGTDLDVRGIDVSAVHDPTLLVEVAAEAILGPGPSGSRLPTVERVAAELRGRRLVLLLDCCDRVVAAAPDLALLVRRCPGLTLVVTSQRPLRVTGERLVRLAPLPPPEAVELFALRAAEANPAFELTLDNAAAVTSVCVRVGGLPLAVELAAARMRILTPAELVERLGRQLPVLTDGAADLPARHRSLRATIESSLDLVDPPARAMFDWLGAFPAGGVLDDVEAVATVLGAGAGSVLGMLGELVDTGLVRTTTEAGRSRYTLPDPMSELAAERLAARDDRGRVDAAVAGRLLVRLSRWSGQPAPTDSIVVGRDADNLRAALAWAVVHRPGDIDIHALYRYFQLSGRYVEGEAILVRAAAAGQVLGRVRAGQLALLRGDLAGAERLGTAALAGLDPADHAGRVLTHLLLGTAASERRDAGTARRHLRTALRHARPAGDDQLTATVLNNLGVLSATMGNLRAADRQWTAALVVKRRAGMGAITIGTTLNNLAELARERGQAALAAGRADEAASVFASVGFHRAAAQAQSTRALALLADDAPAAATAAIDRAEALLAGASDAGDDERTALVIRLRRSVVLHAAGRFAEASEIMGRTMPVALSADHRTREEAAFTLGAHAARLVHRDPVAAAGLAAACTALFTQANRPVPGNLAGVLDGAVAACRTATPPAVYARAEADGASLSTVALVRLAAAIGPDRHHQVR</sequence>
<dbReference type="Gene3D" id="1.10.260.40">
    <property type="entry name" value="lambda repressor-like DNA-binding domains"/>
    <property type="match status" value="1"/>
</dbReference>
<dbReference type="InterPro" id="IPR010982">
    <property type="entry name" value="Lambda_DNA-bd_dom_sf"/>
</dbReference>
<evidence type="ECO:0000259" key="1">
    <source>
        <dbReference type="PROSITE" id="PS50943"/>
    </source>
</evidence>
<dbReference type="AlphaFoldDB" id="A0A8J4A1C4"/>
<dbReference type="Gene3D" id="3.40.50.300">
    <property type="entry name" value="P-loop containing nucleotide triphosphate hydrolases"/>
    <property type="match status" value="1"/>
</dbReference>